<dbReference type="GO" id="GO:0005739">
    <property type="term" value="C:mitochondrion"/>
    <property type="evidence" value="ECO:0007669"/>
    <property type="project" value="TreeGrafter"/>
</dbReference>
<dbReference type="GO" id="GO:0052381">
    <property type="term" value="F:tRNA dimethylallyltransferase activity"/>
    <property type="evidence" value="ECO:0007669"/>
    <property type="project" value="TreeGrafter"/>
</dbReference>
<organism evidence="5 6">
    <name type="scientific">Fasciolopsis buskii</name>
    <dbReference type="NCBI Taxonomy" id="27845"/>
    <lineage>
        <taxon>Eukaryota</taxon>
        <taxon>Metazoa</taxon>
        <taxon>Spiralia</taxon>
        <taxon>Lophotrochozoa</taxon>
        <taxon>Platyhelminthes</taxon>
        <taxon>Trematoda</taxon>
        <taxon>Digenea</taxon>
        <taxon>Plagiorchiida</taxon>
        <taxon>Echinostomata</taxon>
        <taxon>Echinostomatoidea</taxon>
        <taxon>Fasciolidae</taxon>
        <taxon>Fasciolopsis</taxon>
    </lineage>
</organism>
<dbReference type="SUPFAM" id="SSF52540">
    <property type="entry name" value="P-loop containing nucleoside triphosphate hydrolases"/>
    <property type="match status" value="1"/>
</dbReference>
<dbReference type="Proteomes" id="UP000728185">
    <property type="component" value="Unassembled WGS sequence"/>
</dbReference>
<evidence type="ECO:0000256" key="3">
    <source>
        <dbReference type="ARBA" id="ARBA00022741"/>
    </source>
</evidence>
<name>A0A8E0S964_9TREM</name>
<comment type="caution">
    <text evidence="5">The sequence shown here is derived from an EMBL/GenBank/DDBJ whole genome shotgun (WGS) entry which is preliminary data.</text>
</comment>
<keyword evidence="3" id="KW-0547">Nucleotide-binding</keyword>
<evidence type="ECO:0000256" key="1">
    <source>
        <dbReference type="ARBA" id="ARBA00005842"/>
    </source>
</evidence>
<dbReference type="EMBL" id="LUCM01000563">
    <property type="protein sequence ID" value="KAA0200381.1"/>
    <property type="molecule type" value="Genomic_DNA"/>
</dbReference>
<evidence type="ECO:0000256" key="4">
    <source>
        <dbReference type="ARBA" id="ARBA00022840"/>
    </source>
</evidence>
<dbReference type="GO" id="GO:0005524">
    <property type="term" value="F:ATP binding"/>
    <property type="evidence" value="ECO:0007669"/>
    <property type="project" value="UniProtKB-KW"/>
</dbReference>
<dbReference type="PANTHER" id="PTHR11088:SF89">
    <property type="entry name" value="TRNA DIMETHYLALLYLTRANSFERASE"/>
    <property type="match status" value="1"/>
</dbReference>
<dbReference type="OrthoDB" id="775260at2759"/>
<gene>
    <name evidence="5" type="ORF">FBUS_11319</name>
</gene>
<dbReference type="Gene3D" id="3.40.50.300">
    <property type="entry name" value="P-loop containing nucleotide triphosphate hydrolases"/>
    <property type="match status" value="1"/>
</dbReference>
<keyword evidence="4" id="KW-0067">ATP-binding</keyword>
<evidence type="ECO:0000313" key="5">
    <source>
        <dbReference type="EMBL" id="KAA0200381.1"/>
    </source>
</evidence>
<dbReference type="Pfam" id="PF01715">
    <property type="entry name" value="IPPT"/>
    <property type="match status" value="1"/>
</dbReference>
<keyword evidence="2" id="KW-0808">Transferase</keyword>
<reference evidence="5" key="1">
    <citation type="submission" date="2019-05" db="EMBL/GenBank/DDBJ databases">
        <title>Annotation for the trematode Fasciolopsis buski.</title>
        <authorList>
            <person name="Choi Y.-J."/>
        </authorList>
    </citation>
    <scope>NUCLEOTIDE SEQUENCE</scope>
    <source>
        <strain evidence="5">HT</strain>
        <tissue evidence="5">Whole worm</tissue>
    </source>
</reference>
<protein>
    <submittedName>
        <fullName evidence="5">tRNA dimethylallyltransferase</fullName>
    </submittedName>
</protein>
<sequence>MLIGRGSTICLPVIAICGATGTGKSRLAIDIARLFNGEVINVDSMQLYEGLDIATNKITLDQAAGVPHHLLGTLPADLVGRIDVRDYRNQCLNLIDKIRLENNHIPILAGGTHYYLESVLWSDFLSKSPKITSSQDAEILSRYL</sequence>
<dbReference type="Gene3D" id="1.10.20.140">
    <property type="match status" value="1"/>
</dbReference>
<dbReference type="InterPro" id="IPR039657">
    <property type="entry name" value="Dimethylallyltransferase"/>
</dbReference>
<proteinExistence type="inferred from homology"/>
<dbReference type="AlphaFoldDB" id="A0A8E0S964"/>
<dbReference type="InterPro" id="IPR027417">
    <property type="entry name" value="P-loop_NTPase"/>
</dbReference>
<evidence type="ECO:0000313" key="6">
    <source>
        <dbReference type="Proteomes" id="UP000728185"/>
    </source>
</evidence>
<evidence type="ECO:0000256" key="2">
    <source>
        <dbReference type="ARBA" id="ARBA00022679"/>
    </source>
</evidence>
<keyword evidence="6" id="KW-1185">Reference proteome</keyword>
<accession>A0A8E0S964</accession>
<comment type="similarity">
    <text evidence="1">Belongs to the IPP transferase family.</text>
</comment>
<dbReference type="GO" id="GO:0006400">
    <property type="term" value="P:tRNA modification"/>
    <property type="evidence" value="ECO:0007669"/>
    <property type="project" value="TreeGrafter"/>
</dbReference>
<dbReference type="PANTHER" id="PTHR11088">
    <property type="entry name" value="TRNA DIMETHYLALLYLTRANSFERASE"/>
    <property type="match status" value="1"/>
</dbReference>